<feature type="domain" description="ASCH" evidence="1">
    <location>
        <begin position="7"/>
        <end position="116"/>
    </location>
</feature>
<gene>
    <name evidence="2" type="ORF">D1B17_00850</name>
</gene>
<reference evidence="3" key="1">
    <citation type="submission" date="2018-08" db="EMBL/GenBank/DDBJ databases">
        <title>Genome of Lactobacillus sp. HBUAS52074.</title>
        <authorList>
            <person name="Guo Z."/>
            <person name="Zhang Z.D."/>
        </authorList>
    </citation>
    <scope>NUCLEOTIDE SEQUENCE [LARGE SCALE GENOMIC DNA]</scope>
    <source>
        <strain evidence="3">HBUAS52074</strain>
    </source>
</reference>
<organism evidence="2 3">
    <name type="scientific">Companilactobacillus zhachilii</name>
    <dbReference type="NCBI Taxonomy" id="2304606"/>
    <lineage>
        <taxon>Bacteria</taxon>
        <taxon>Bacillati</taxon>
        <taxon>Bacillota</taxon>
        <taxon>Bacilli</taxon>
        <taxon>Lactobacillales</taxon>
        <taxon>Lactobacillaceae</taxon>
        <taxon>Companilactobacillus</taxon>
    </lineage>
</organism>
<name>A0A386PQ35_9LACO</name>
<dbReference type="OrthoDB" id="9790388at2"/>
<protein>
    <submittedName>
        <fullName evidence="2">ASCH domain-containing protein</fullName>
    </submittedName>
</protein>
<dbReference type="PIRSF" id="PIRSF016134">
    <property type="entry name" value="UCP016134"/>
    <property type="match status" value="1"/>
</dbReference>
<dbReference type="Pfam" id="PF04266">
    <property type="entry name" value="ASCH"/>
    <property type="match status" value="1"/>
</dbReference>
<sequence>MKDIMDMHLNHQPFMAIKNGTKTIEVRLNDEKRSQLKVGDKIQFTDLATGESLITEILGLEQFPTFKKLFTKYAGTVIGSPENESIDELDKENQEIYSRKMERQYGALAIKIRLIK</sequence>
<evidence type="ECO:0000259" key="1">
    <source>
        <dbReference type="SMART" id="SM01022"/>
    </source>
</evidence>
<evidence type="ECO:0000313" key="2">
    <source>
        <dbReference type="EMBL" id="AYE37282.2"/>
    </source>
</evidence>
<evidence type="ECO:0000313" key="3">
    <source>
        <dbReference type="Proteomes" id="UP000267208"/>
    </source>
</evidence>
<dbReference type="Gene3D" id="2.30.130.30">
    <property type="entry name" value="Hypothetical protein"/>
    <property type="match status" value="1"/>
</dbReference>
<dbReference type="EMBL" id="CP031933">
    <property type="protein sequence ID" value="AYE37282.2"/>
    <property type="molecule type" value="Genomic_DNA"/>
</dbReference>
<dbReference type="InterPro" id="IPR016645">
    <property type="entry name" value="UCP016134"/>
</dbReference>
<dbReference type="SUPFAM" id="SSF88697">
    <property type="entry name" value="PUA domain-like"/>
    <property type="match status" value="1"/>
</dbReference>
<accession>A0A386PQ35</accession>
<dbReference type="KEGG" id="lzh:D1B17_00850"/>
<dbReference type="InterPro" id="IPR015947">
    <property type="entry name" value="PUA-like_sf"/>
</dbReference>
<dbReference type="RefSeq" id="WP_137432131.1">
    <property type="nucleotide sequence ID" value="NZ_CP031933.2"/>
</dbReference>
<proteinExistence type="predicted"/>
<keyword evidence="3" id="KW-1185">Reference proteome</keyword>
<dbReference type="AlphaFoldDB" id="A0A386PQ35"/>
<dbReference type="Proteomes" id="UP000267208">
    <property type="component" value="Chromosome"/>
</dbReference>
<dbReference type="CDD" id="cd06555">
    <property type="entry name" value="ASCH_PF0470_like"/>
    <property type="match status" value="1"/>
</dbReference>
<dbReference type="SMART" id="SM01022">
    <property type="entry name" value="ASCH"/>
    <property type="match status" value="1"/>
</dbReference>
<dbReference type="InterPro" id="IPR007374">
    <property type="entry name" value="ASCH_domain"/>
</dbReference>